<dbReference type="GO" id="GO:0033554">
    <property type="term" value="P:cellular response to stress"/>
    <property type="evidence" value="ECO:0007669"/>
    <property type="project" value="TreeGrafter"/>
</dbReference>
<dbReference type="AlphaFoldDB" id="A0A0F3K9S9"/>
<evidence type="ECO:0000256" key="3">
    <source>
        <dbReference type="ARBA" id="ARBA00022490"/>
    </source>
</evidence>
<dbReference type="Proteomes" id="UP000198290">
    <property type="component" value="Chromosome"/>
</dbReference>
<dbReference type="FunFam" id="3.40.30.10:FF:000002">
    <property type="entry name" value="Alkyl hydroperoxide reductase C"/>
    <property type="match status" value="1"/>
</dbReference>
<sequence length="204" mass="22123">MAVLVGKQAPFFAGEKTFSAVLGDGQIVDNYSFQEATAGKYAVVFFYPLDFTFVCPSELIAFDHRLAEFKARNVEVIGVSIDSQFTHAAWRNTPVEKGGIGEVGYTLVADIQHDLCKAFDVEADGGVAFRGSFLIDKAGVVQHQVVNNLPLGRNVDEMIRMVDALQFTEEHGEVCPAGWNKGKKGMKPSAEGVASYLAENAAQL</sequence>
<keyword evidence="3" id="KW-0963">Cytoplasm</keyword>
<evidence type="ECO:0000313" key="11">
    <source>
        <dbReference type="EMBL" id="BBF86778.1"/>
    </source>
</evidence>
<evidence type="ECO:0000256" key="7">
    <source>
        <dbReference type="ARBA" id="ARBA00023284"/>
    </source>
</evidence>
<keyword evidence="12" id="KW-1185">Reference proteome</keyword>
<dbReference type="InterPro" id="IPR013766">
    <property type="entry name" value="Thioredoxin_domain"/>
</dbReference>
<keyword evidence="6" id="KW-1015">Disulfide bond</keyword>
<evidence type="ECO:0000256" key="9">
    <source>
        <dbReference type="ARBA" id="ARBA00037420"/>
    </source>
</evidence>
<dbReference type="Pfam" id="PF10417">
    <property type="entry name" value="1-cysPrx_C"/>
    <property type="match status" value="1"/>
</dbReference>
<comment type="subcellular location">
    <subcellularLocation>
        <location evidence="1">Cytoplasm</location>
    </subcellularLocation>
</comment>
<accession>A0A0F3K9S9</accession>
<keyword evidence="4" id="KW-0575">Peroxidase</keyword>
<dbReference type="GO" id="GO:0005829">
    <property type="term" value="C:cytosol"/>
    <property type="evidence" value="ECO:0007669"/>
    <property type="project" value="TreeGrafter"/>
</dbReference>
<dbReference type="EMBL" id="AP018823">
    <property type="protein sequence ID" value="BBF86778.1"/>
    <property type="molecule type" value="Genomic_DNA"/>
</dbReference>
<dbReference type="OrthoDB" id="9812811at2"/>
<dbReference type="InterPro" id="IPR019479">
    <property type="entry name" value="Peroxiredoxin_C"/>
</dbReference>
<keyword evidence="7" id="KW-0676">Redox-active center</keyword>
<evidence type="ECO:0000313" key="12">
    <source>
        <dbReference type="Proteomes" id="UP000198290"/>
    </source>
</evidence>
<dbReference type="SUPFAM" id="SSF52833">
    <property type="entry name" value="Thioredoxin-like"/>
    <property type="match status" value="1"/>
</dbReference>
<dbReference type="RefSeq" id="WP_045847234.1">
    <property type="nucleotide sequence ID" value="NZ_AP018823.1"/>
</dbReference>
<dbReference type="PIRSF" id="PIRSF000239">
    <property type="entry name" value="AHPC"/>
    <property type="match status" value="1"/>
</dbReference>
<organism evidence="11 12">
    <name type="scientific">Aquitalea magnusonii</name>
    <dbReference type="NCBI Taxonomy" id="332411"/>
    <lineage>
        <taxon>Bacteria</taxon>
        <taxon>Pseudomonadati</taxon>
        <taxon>Pseudomonadota</taxon>
        <taxon>Betaproteobacteria</taxon>
        <taxon>Neisseriales</taxon>
        <taxon>Chromobacteriaceae</taxon>
        <taxon>Aquitalea</taxon>
    </lineage>
</organism>
<comment type="function">
    <text evidence="9">Thiol-specific peroxidase that catalyzes the reduction of hydrogen peroxide and organic hydroperoxides to water and alcohols, respectively. Plays a role in cell protection against oxidative stress by detoxifying peroxides.</text>
</comment>
<dbReference type="KEGG" id="amah:DLM_3181"/>
<dbReference type="CDD" id="cd03015">
    <property type="entry name" value="PRX_Typ2cys"/>
    <property type="match status" value="1"/>
</dbReference>
<feature type="domain" description="Thioredoxin" evidence="10">
    <location>
        <begin position="3"/>
        <end position="167"/>
    </location>
</feature>
<evidence type="ECO:0000256" key="5">
    <source>
        <dbReference type="ARBA" id="ARBA00023002"/>
    </source>
</evidence>
<dbReference type="GO" id="GO:0045454">
    <property type="term" value="P:cell redox homeostasis"/>
    <property type="evidence" value="ECO:0007669"/>
    <property type="project" value="TreeGrafter"/>
</dbReference>
<dbReference type="GO" id="GO:0042744">
    <property type="term" value="P:hydrogen peroxide catabolic process"/>
    <property type="evidence" value="ECO:0007669"/>
    <property type="project" value="TreeGrafter"/>
</dbReference>
<evidence type="ECO:0000256" key="6">
    <source>
        <dbReference type="ARBA" id="ARBA00023157"/>
    </source>
</evidence>
<dbReference type="InterPro" id="IPR000866">
    <property type="entry name" value="AhpC/TSA"/>
</dbReference>
<dbReference type="GO" id="GO:0008379">
    <property type="term" value="F:thioredoxin peroxidase activity"/>
    <property type="evidence" value="ECO:0007669"/>
    <property type="project" value="TreeGrafter"/>
</dbReference>
<gene>
    <name evidence="11" type="ORF">DLM_3181</name>
</gene>
<dbReference type="Pfam" id="PF00578">
    <property type="entry name" value="AhpC-TSA"/>
    <property type="match status" value="1"/>
</dbReference>
<evidence type="ECO:0000256" key="1">
    <source>
        <dbReference type="ARBA" id="ARBA00004496"/>
    </source>
</evidence>
<reference evidence="12" key="1">
    <citation type="journal article" date="2017" name="Biotechnol. Biofuels">
        <title>Evaluation of environmental bacterial communities as a factor affecting the growth of duckweed Lemna minor.</title>
        <authorList>
            <person name="Ishizawa H."/>
            <person name="Kuroda M."/>
            <person name="Morikawa M."/>
            <person name="Ike M."/>
        </authorList>
    </citation>
    <scope>NUCLEOTIDE SEQUENCE [LARGE SCALE GENOMIC DNA]</scope>
    <source>
        <strain evidence="12">H3</strain>
    </source>
</reference>
<dbReference type="PANTHER" id="PTHR10681:SF128">
    <property type="entry name" value="THIOREDOXIN-DEPENDENT PEROXIDE REDUCTASE, MITOCHONDRIAL"/>
    <property type="match status" value="1"/>
</dbReference>
<dbReference type="InterPro" id="IPR050217">
    <property type="entry name" value="Peroxiredoxin"/>
</dbReference>
<evidence type="ECO:0000259" key="10">
    <source>
        <dbReference type="PROSITE" id="PS51352"/>
    </source>
</evidence>
<name>A0A0F3K9S9_9NEIS</name>
<dbReference type="PANTHER" id="PTHR10681">
    <property type="entry name" value="THIOREDOXIN PEROXIDASE"/>
    <property type="match status" value="1"/>
</dbReference>
<reference evidence="11 12" key="2">
    <citation type="journal article" date="2017" name="Genome Announc.">
        <title>Draft genome sequence of Aquitalea magnusonii strain H3, a plant growth-promoting bacterium of duckweed Lemna minor.</title>
        <authorList>
            <person name="Ishizawa H."/>
            <person name="Kuroda M."/>
            <person name="Ike M."/>
        </authorList>
    </citation>
    <scope>NUCLEOTIDE SEQUENCE [LARGE SCALE GENOMIC DNA]</scope>
    <source>
        <strain evidence="11 12">H3</strain>
    </source>
</reference>
<evidence type="ECO:0000256" key="8">
    <source>
        <dbReference type="ARBA" id="ARBA00032824"/>
    </source>
</evidence>
<dbReference type="InterPro" id="IPR024706">
    <property type="entry name" value="Peroxiredoxin_AhpC-typ"/>
</dbReference>
<dbReference type="GO" id="GO:0006979">
    <property type="term" value="P:response to oxidative stress"/>
    <property type="evidence" value="ECO:0007669"/>
    <property type="project" value="TreeGrafter"/>
</dbReference>
<dbReference type="InterPro" id="IPR036249">
    <property type="entry name" value="Thioredoxin-like_sf"/>
</dbReference>
<dbReference type="Gene3D" id="3.40.30.10">
    <property type="entry name" value="Glutaredoxin"/>
    <property type="match status" value="1"/>
</dbReference>
<protein>
    <recommendedName>
        <fullName evidence="8">Thioredoxin peroxidase</fullName>
    </recommendedName>
</protein>
<evidence type="ECO:0000256" key="2">
    <source>
        <dbReference type="ARBA" id="ARBA00009796"/>
    </source>
</evidence>
<reference evidence="12" key="3">
    <citation type="journal article" date="2017" name="Plant Physiol. Biochem.">
        <title>Differential oxidative and antioxidative response of duckweed Lemna minor toward plant growth promoting/inhibiting bacteria.</title>
        <authorList>
            <person name="Ishizawa H."/>
            <person name="Kuroda M."/>
            <person name="Morikawa M."/>
            <person name="Ike M."/>
        </authorList>
    </citation>
    <scope>NUCLEOTIDE SEQUENCE [LARGE SCALE GENOMIC DNA]</scope>
    <source>
        <strain evidence="12">H3</strain>
    </source>
</reference>
<dbReference type="NCBIfam" id="NF011576">
    <property type="entry name" value="PRK15000.1"/>
    <property type="match status" value="1"/>
</dbReference>
<proteinExistence type="inferred from homology"/>
<evidence type="ECO:0000256" key="4">
    <source>
        <dbReference type="ARBA" id="ARBA00022559"/>
    </source>
</evidence>
<dbReference type="PROSITE" id="PS51352">
    <property type="entry name" value="THIOREDOXIN_2"/>
    <property type="match status" value="1"/>
</dbReference>
<comment type="similarity">
    <text evidence="2">Belongs to the peroxiredoxin family. AhpC/Prx1 subfamily.</text>
</comment>
<keyword evidence="5" id="KW-0560">Oxidoreductase</keyword>
<dbReference type="STRING" id="332411.VI06_13005"/>